<evidence type="ECO:0000313" key="3">
    <source>
        <dbReference type="EMBL" id="TCP05176.1"/>
    </source>
</evidence>
<dbReference type="GO" id="GO:0016787">
    <property type="term" value="F:hydrolase activity"/>
    <property type="evidence" value="ECO:0007669"/>
    <property type="project" value="UniProtKB-KW"/>
</dbReference>
<feature type="domain" description="Isochorismatase-like" evidence="2">
    <location>
        <begin position="3"/>
        <end position="145"/>
    </location>
</feature>
<name>A0A4R2MPX6_RUBGE</name>
<dbReference type="EMBL" id="SLXD01000001">
    <property type="protein sequence ID" value="TCP05176.1"/>
    <property type="molecule type" value="Genomic_DNA"/>
</dbReference>
<evidence type="ECO:0000259" key="2">
    <source>
        <dbReference type="Pfam" id="PF00857"/>
    </source>
</evidence>
<evidence type="ECO:0000256" key="1">
    <source>
        <dbReference type="ARBA" id="ARBA00022801"/>
    </source>
</evidence>
<gene>
    <name evidence="3" type="ORF">EV684_10148</name>
</gene>
<organism evidence="3 4">
    <name type="scientific">Rubrivivax gelatinosus</name>
    <name type="common">Rhodocyclus gelatinosus</name>
    <name type="synonym">Rhodopseudomonas gelatinosa</name>
    <dbReference type="NCBI Taxonomy" id="28068"/>
    <lineage>
        <taxon>Bacteria</taxon>
        <taxon>Pseudomonadati</taxon>
        <taxon>Pseudomonadota</taxon>
        <taxon>Betaproteobacteria</taxon>
        <taxon>Burkholderiales</taxon>
        <taxon>Sphaerotilaceae</taxon>
        <taxon>Rubrivivax</taxon>
    </lineage>
</organism>
<dbReference type="SUPFAM" id="SSF52499">
    <property type="entry name" value="Isochorismatase-like hydrolases"/>
    <property type="match status" value="1"/>
</dbReference>
<dbReference type="AlphaFoldDB" id="A0A4R2MPX6"/>
<dbReference type="OrthoDB" id="5360912at2"/>
<dbReference type="PANTHER" id="PTHR43540">
    <property type="entry name" value="PEROXYUREIDOACRYLATE/UREIDOACRYLATE AMIDOHYDROLASE-RELATED"/>
    <property type="match status" value="1"/>
</dbReference>
<dbReference type="GeneID" id="99686775"/>
<protein>
    <submittedName>
        <fullName evidence="3">Nicotinamidase-related amidase</fullName>
    </submittedName>
</protein>
<dbReference type="Gene3D" id="3.40.50.850">
    <property type="entry name" value="Isochorismatase-like"/>
    <property type="match status" value="1"/>
</dbReference>
<sequence length="185" mass="19908">MSTAVLLIDVQQSFTARPYWDPAAAPAFLARVNALVAGAAERGLPVVRILHTDGPKSADNPFALDSGLVRPLDGLAPYDAAASFLKERHSALVGTGLTVWLHQHGIRRLIVAGIRTEQCCETTTRHASDEGWEVDYVTEATLTFAMATPAGRLLSPAELYERTETVLAGRFATICSVEQALHRAA</sequence>
<dbReference type="RefSeq" id="WP_132644202.1">
    <property type="nucleotide sequence ID" value="NZ_CP181386.1"/>
</dbReference>
<dbReference type="InterPro" id="IPR000868">
    <property type="entry name" value="Isochorismatase-like_dom"/>
</dbReference>
<comment type="caution">
    <text evidence="3">The sequence shown here is derived from an EMBL/GenBank/DDBJ whole genome shotgun (WGS) entry which is preliminary data.</text>
</comment>
<proteinExistence type="predicted"/>
<dbReference type="InterPro" id="IPR050272">
    <property type="entry name" value="Isochorismatase-like_hydrls"/>
</dbReference>
<dbReference type="Proteomes" id="UP000295106">
    <property type="component" value="Unassembled WGS sequence"/>
</dbReference>
<reference evidence="3 4" key="1">
    <citation type="submission" date="2019-03" db="EMBL/GenBank/DDBJ databases">
        <title>Genomic Encyclopedia of Type Strains, Phase IV (KMG-IV): sequencing the most valuable type-strain genomes for metagenomic binning, comparative biology and taxonomic classification.</title>
        <authorList>
            <person name="Goeker M."/>
        </authorList>
    </citation>
    <scope>NUCLEOTIDE SEQUENCE [LARGE SCALE GENOMIC DNA]</scope>
    <source>
        <strain evidence="3 4">DSM 1709</strain>
    </source>
</reference>
<dbReference type="InterPro" id="IPR036380">
    <property type="entry name" value="Isochorismatase-like_sf"/>
</dbReference>
<keyword evidence="1" id="KW-0378">Hydrolase</keyword>
<accession>A0A4R2MPX6</accession>
<dbReference type="PANTHER" id="PTHR43540:SF6">
    <property type="entry name" value="ISOCHORISMATASE-LIKE DOMAIN-CONTAINING PROTEIN"/>
    <property type="match status" value="1"/>
</dbReference>
<evidence type="ECO:0000313" key="4">
    <source>
        <dbReference type="Proteomes" id="UP000295106"/>
    </source>
</evidence>
<dbReference type="Pfam" id="PF00857">
    <property type="entry name" value="Isochorismatase"/>
    <property type="match status" value="1"/>
</dbReference>